<reference evidence="2" key="1">
    <citation type="journal article" date="2019" name="Int. J. Syst. Evol. Microbiol.">
        <title>The Global Catalogue of Microorganisms (GCM) 10K type strain sequencing project: providing services to taxonomists for standard genome sequencing and annotation.</title>
        <authorList>
            <consortium name="The Broad Institute Genomics Platform"/>
            <consortium name="The Broad Institute Genome Sequencing Center for Infectious Disease"/>
            <person name="Wu L."/>
            <person name="Ma J."/>
        </authorList>
    </citation>
    <scope>NUCLEOTIDE SEQUENCE [LARGE SCALE GENOMIC DNA]</scope>
    <source>
        <strain evidence="2">CECT 8551</strain>
    </source>
</reference>
<evidence type="ECO:0000313" key="2">
    <source>
        <dbReference type="Proteomes" id="UP001595766"/>
    </source>
</evidence>
<comment type="caution">
    <text evidence="1">The sequence shown here is derived from an EMBL/GenBank/DDBJ whole genome shotgun (WGS) entry which is preliminary data.</text>
</comment>
<gene>
    <name evidence="1" type="ORF">ACFOUP_16875</name>
</gene>
<dbReference type="RefSeq" id="WP_241296158.1">
    <property type="nucleotide sequence ID" value="NZ_JAKZGR010000012.1"/>
</dbReference>
<dbReference type="EMBL" id="JBHSAV010000092">
    <property type="protein sequence ID" value="MFC3978060.1"/>
    <property type="molecule type" value="Genomic_DNA"/>
</dbReference>
<dbReference type="Gene3D" id="3.40.50.1440">
    <property type="entry name" value="Tubulin/FtsZ, GTPase domain"/>
    <property type="match status" value="1"/>
</dbReference>
<proteinExistence type="predicted"/>
<sequence length="211" mass="23843">MMKRRDFVKSLPILAVAPAILSHVQIEKVHVIAIGTAASRLIAQNSDVLKIDSITLITDTMPQGAKNHCHWIQYTPLASAYEVFDGRRFLKREIPKQLELSDQVKQRLDNLKGRIILVAALGRFTGTFMYSPIRNYLDSKGLKSEGLCSLPFAFEGSFWREASVQVANSPQGDQSILDFEQLRSRIGNLSIRSAFRKADDWVLEELRRKLG</sequence>
<evidence type="ECO:0000313" key="1">
    <source>
        <dbReference type="EMBL" id="MFC3978060.1"/>
    </source>
</evidence>
<dbReference type="InterPro" id="IPR036525">
    <property type="entry name" value="Tubulin/FtsZ_GTPase_sf"/>
</dbReference>
<keyword evidence="2" id="KW-1185">Reference proteome</keyword>
<dbReference type="Proteomes" id="UP001595766">
    <property type="component" value="Unassembled WGS sequence"/>
</dbReference>
<organism evidence="1 2">
    <name type="scientific">Belliella kenyensis</name>
    <dbReference type="NCBI Taxonomy" id="1472724"/>
    <lineage>
        <taxon>Bacteria</taxon>
        <taxon>Pseudomonadati</taxon>
        <taxon>Bacteroidota</taxon>
        <taxon>Cytophagia</taxon>
        <taxon>Cytophagales</taxon>
        <taxon>Cyclobacteriaceae</taxon>
        <taxon>Belliella</taxon>
    </lineage>
</organism>
<name>A0ABV8EQT2_9BACT</name>
<protein>
    <submittedName>
        <fullName evidence="1">Uncharacterized protein</fullName>
    </submittedName>
</protein>
<dbReference type="SUPFAM" id="SSF52490">
    <property type="entry name" value="Tubulin nucleotide-binding domain-like"/>
    <property type="match status" value="1"/>
</dbReference>
<accession>A0ABV8EQT2</accession>